<dbReference type="InterPro" id="IPR001387">
    <property type="entry name" value="Cro/C1-type_HTH"/>
</dbReference>
<evidence type="ECO:0000313" key="2">
    <source>
        <dbReference type="EMBL" id="MBP1041723.1"/>
    </source>
</evidence>
<gene>
    <name evidence="2" type="ORF">I6N95_11955</name>
</gene>
<sequence>MESYGVTVRKLRQDKGFLQKEIYEGVVAKSFAIRFEKGEVMLQYDTFLTVLEALNVSQEEFHFIHRGYQGKKEKTIWIEFAKAANANNKRQLEEIYQQYRASKVVFERVVAYLANILLVYQAYSADDYQNHLNHQEVLYLQDYLLKKESWTLDEMNIFTSCYFIFDQKIKQLLMKSCYNSLRKYQEYPNYIERMTNLLSNYIIHCYDIGEYQEANKWFVKVQSLPRRKEFLYYGLSIDLCSAYYYYVKRDYSSSKDKIDRYVAVLVNSGFNSEAEQSLKHFNEFKVNFDRFGR</sequence>
<dbReference type="PANTHER" id="PTHR37038:SF12">
    <property type="entry name" value="TRANSCRIPTIONAL REGULATOR"/>
    <property type="match status" value="1"/>
</dbReference>
<protein>
    <recommendedName>
        <fullName evidence="1">HTH cro/C1-type domain-containing protein</fullName>
    </recommendedName>
</protein>
<name>A0A940PF70_9ENTE</name>
<dbReference type="InterPro" id="IPR010982">
    <property type="entry name" value="Lambda_DNA-bd_dom_sf"/>
</dbReference>
<evidence type="ECO:0000313" key="3">
    <source>
        <dbReference type="Proteomes" id="UP000674938"/>
    </source>
</evidence>
<dbReference type="EMBL" id="JAEEGA010000007">
    <property type="protein sequence ID" value="MBP1041723.1"/>
    <property type="molecule type" value="Genomic_DNA"/>
</dbReference>
<dbReference type="GO" id="GO:0003677">
    <property type="term" value="F:DNA binding"/>
    <property type="evidence" value="ECO:0007669"/>
    <property type="project" value="InterPro"/>
</dbReference>
<dbReference type="Gene3D" id="1.25.40.10">
    <property type="entry name" value="Tetratricopeptide repeat domain"/>
    <property type="match status" value="1"/>
</dbReference>
<dbReference type="InterPro" id="IPR053163">
    <property type="entry name" value="HTH-type_regulator_Rgg"/>
</dbReference>
<dbReference type="RefSeq" id="WP_209528106.1">
    <property type="nucleotide sequence ID" value="NZ_JAEEGA010000007.1"/>
</dbReference>
<dbReference type="Pfam" id="PF21259">
    <property type="entry name" value="Rgg_C"/>
    <property type="match status" value="1"/>
</dbReference>
<dbReference type="AlphaFoldDB" id="A0A940PF70"/>
<dbReference type="SUPFAM" id="SSF47413">
    <property type="entry name" value="lambda repressor-like DNA-binding domains"/>
    <property type="match status" value="1"/>
</dbReference>
<keyword evidence="3" id="KW-1185">Reference proteome</keyword>
<feature type="domain" description="HTH cro/C1-type" evidence="1">
    <location>
        <begin position="8"/>
        <end position="61"/>
    </location>
</feature>
<dbReference type="NCBIfam" id="TIGR01716">
    <property type="entry name" value="RGG_Cterm"/>
    <property type="match status" value="1"/>
</dbReference>
<dbReference type="PROSITE" id="PS50943">
    <property type="entry name" value="HTH_CROC1"/>
    <property type="match status" value="1"/>
</dbReference>
<proteinExistence type="predicted"/>
<comment type="caution">
    <text evidence="2">The sequence shown here is derived from an EMBL/GenBank/DDBJ whole genome shotgun (WGS) entry which is preliminary data.</text>
</comment>
<dbReference type="InterPro" id="IPR010057">
    <property type="entry name" value="Transcription_activator_Rgg_C"/>
</dbReference>
<dbReference type="InterPro" id="IPR011990">
    <property type="entry name" value="TPR-like_helical_dom_sf"/>
</dbReference>
<organism evidence="2 3">
    <name type="scientific">Vagococcus allomyrinae</name>
    <dbReference type="NCBI Taxonomy" id="2794353"/>
    <lineage>
        <taxon>Bacteria</taxon>
        <taxon>Bacillati</taxon>
        <taxon>Bacillota</taxon>
        <taxon>Bacilli</taxon>
        <taxon>Lactobacillales</taxon>
        <taxon>Enterococcaceae</taxon>
        <taxon>Vagococcus</taxon>
    </lineage>
</organism>
<accession>A0A940PF70</accession>
<evidence type="ECO:0000259" key="1">
    <source>
        <dbReference type="PROSITE" id="PS50943"/>
    </source>
</evidence>
<dbReference type="Proteomes" id="UP000674938">
    <property type="component" value="Unassembled WGS sequence"/>
</dbReference>
<reference evidence="2" key="1">
    <citation type="submission" date="2020-12" db="EMBL/GenBank/DDBJ databases">
        <title>Vagococcus allomyrinae sp. nov. and Enterococcus lavae sp. nov., isolated from the larvae of Allomyrina dichotoma.</title>
        <authorList>
            <person name="Lee S.D."/>
        </authorList>
    </citation>
    <scope>NUCLEOTIDE SEQUENCE</scope>
    <source>
        <strain evidence="2">BWB3-3</strain>
    </source>
</reference>
<dbReference type="PANTHER" id="PTHR37038">
    <property type="entry name" value="TRANSCRIPTIONAL REGULATOR-RELATED"/>
    <property type="match status" value="1"/>
</dbReference>
<dbReference type="CDD" id="cd00093">
    <property type="entry name" value="HTH_XRE"/>
    <property type="match status" value="1"/>
</dbReference>